<keyword evidence="3 5" id="KW-0067">ATP-binding</keyword>
<dbReference type="GO" id="GO:0036402">
    <property type="term" value="F:proteasome-activating activity"/>
    <property type="evidence" value="ECO:0007669"/>
    <property type="project" value="UniProtKB-UniRule"/>
</dbReference>
<keyword evidence="4 5" id="KW-0143">Chaperone</keyword>
<dbReference type="NCBIfam" id="NF003544">
    <property type="entry name" value="PRK05201.1"/>
    <property type="match status" value="1"/>
</dbReference>
<feature type="binding site" evidence="5">
    <location>
        <position position="22"/>
    </location>
    <ligand>
        <name>ATP</name>
        <dbReference type="ChEBI" id="CHEBI:30616"/>
    </ligand>
</feature>
<dbReference type="InterPro" id="IPR027417">
    <property type="entry name" value="P-loop_NTPase"/>
</dbReference>
<gene>
    <name evidence="5 9" type="primary">hslU</name>
    <name evidence="9" type="ORF">H9L42_10785</name>
</gene>
<comment type="subcellular location">
    <subcellularLocation>
        <location evidence="5">Cytoplasm</location>
    </subcellularLocation>
</comment>
<evidence type="ECO:0000256" key="4">
    <source>
        <dbReference type="ARBA" id="ARBA00023186"/>
    </source>
</evidence>
<feature type="region of interest" description="Disordered" evidence="6">
    <location>
        <begin position="142"/>
        <end position="161"/>
    </location>
</feature>
<sequence>MANKLYQMTPKEIVGELDKYIIGQDEAKKSVAIALRNRYRRSLLSEEMQEEITPKNILMMGPTGVGKTEIARRLAKLMDAPFVKVEATKFTEVGYVGRDVDSMVRDLVEASIRITKQSQLDEKYAIADEIVEDRIIEAIIPGKKKPANDPGPSKNPFDFLLNSGGYQSQKQQYEQQQAQQAGSESQGEKQDVQLAREQVRQQLRQGLLEDQFIEIQVTEAPKTNTLDLNGEGMGIAIGNIFGDMMPQKKKNKKVRVRDARKILREEEAQNLIDMDQVIEDALHNAEQNGIIFIDEIDKIASGSSYRSGADVSREGVQRDILPIVEGSVVNTKHGPVKTDHILFIGAGAFHTAKPTDLIPELQGRFPIRVELENLDKETFLKILTVPENALIKQHKALLETEGVEIEFTDSAIEEIATMAFLMNEQTENIGARRLHTILEKLLEDISFNIPDMEEDKFVIDQEYVKEKFMEKIHPEDIDRFIL</sequence>
<dbReference type="HAMAP" id="MF_00249">
    <property type="entry name" value="HslU"/>
    <property type="match status" value="1"/>
</dbReference>
<dbReference type="Pfam" id="PF00004">
    <property type="entry name" value="AAA"/>
    <property type="match status" value="1"/>
</dbReference>
<dbReference type="GO" id="GO:0043335">
    <property type="term" value="P:protein unfolding"/>
    <property type="evidence" value="ECO:0007669"/>
    <property type="project" value="UniProtKB-UniRule"/>
</dbReference>
<dbReference type="FunFam" id="3.40.50.300:FF:000220">
    <property type="entry name" value="ATP-dependent protease ATPase subunit HslU"/>
    <property type="match status" value="1"/>
</dbReference>
<comment type="function">
    <text evidence="5">ATPase subunit of a proteasome-like degradation complex; this subunit has chaperone activity. The binding of ATP and its subsequent hydrolysis by HslU are essential for unfolding of protein substrates subsequently hydrolyzed by HslV. HslU recognizes the N-terminal part of its protein substrates and unfolds these before they are guided to HslV for hydrolysis.</text>
</comment>
<dbReference type="SMART" id="SM01086">
    <property type="entry name" value="ClpB_D2-small"/>
    <property type="match status" value="1"/>
</dbReference>
<dbReference type="InterPro" id="IPR004491">
    <property type="entry name" value="HslU"/>
</dbReference>
<feature type="region of interest" description="Disordered" evidence="6">
    <location>
        <begin position="168"/>
        <end position="193"/>
    </location>
</feature>
<dbReference type="SUPFAM" id="SSF52540">
    <property type="entry name" value="P-loop containing nucleoside triphosphate hydrolases"/>
    <property type="match status" value="1"/>
</dbReference>
<dbReference type="RefSeq" id="WP_187303418.1">
    <property type="nucleotide sequence ID" value="NZ_JACRYT010000011.1"/>
</dbReference>
<comment type="similarity">
    <text evidence="1 5">Belongs to the ClpX chaperone family. HslU subfamily.</text>
</comment>
<evidence type="ECO:0000256" key="2">
    <source>
        <dbReference type="ARBA" id="ARBA00022741"/>
    </source>
</evidence>
<dbReference type="SMART" id="SM00382">
    <property type="entry name" value="AAA"/>
    <property type="match status" value="1"/>
</dbReference>
<feature type="domain" description="AAA+ ATPase" evidence="7">
    <location>
        <begin position="53"/>
        <end position="375"/>
    </location>
</feature>
<evidence type="ECO:0000256" key="3">
    <source>
        <dbReference type="ARBA" id="ARBA00022840"/>
    </source>
</evidence>
<dbReference type="AlphaFoldDB" id="A0A923SR58"/>
<protein>
    <recommendedName>
        <fullName evidence="5">ATP-dependent protease ATPase subunit HslU</fullName>
    </recommendedName>
    <alternativeName>
        <fullName evidence="5">Unfoldase HslU</fullName>
    </alternativeName>
</protein>
<feature type="binding site" evidence="5">
    <location>
        <position position="432"/>
    </location>
    <ligand>
        <name>ATP</name>
        <dbReference type="ChEBI" id="CHEBI:30616"/>
    </ligand>
</feature>
<organism evidence="9 10">
    <name type="scientific">Zhenpiania hominis</name>
    <dbReference type="NCBI Taxonomy" id="2763644"/>
    <lineage>
        <taxon>Bacteria</taxon>
        <taxon>Bacillati</taxon>
        <taxon>Bacillota</taxon>
        <taxon>Clostridia</taxon>
        <taxon>Peptostreptococcales</taxon>
        <taxon>Anaerovoracaceae</taxon>
        <taxon>Zhenpiania</taxon>
    </lineage>
</organism>
<name>A0A923SR58_9FIRM</name>
<dbReference type="InterPro" id="IPR019489">
    <property type="entry name" value="Clp_ATPase_C"/>
</dbReference>
<dbReference type="PANTHER" id="PTHR48102:SF3">
    <property type="entry name" value="ATP-DEPENDENT PROTEASE ATPASE SUBUNIT HSLU"/>
    <property type="match status" value="1"/>
</dbReference>
<evidence type="ECO:0000256" key="6">
    <source>
        <dbReference type="SAM" id="MobiDB-lite"/>
    </source>
</evidence>
<dbReference type="GO" id="GO:0008233">
    <property type="term" value="F:peptidase activity"/>
    <property type="evidence" value="ECO:0007669"/>
    <property type="project" value="UniProtKB-KW"/>
</dbReference>
<dbReference type="GO" id="GO:0005524">
    <property type="term" value="F:ATP binding"/>
    <property type="evidence" value="ECO:0007669"/>
    <property type="project" value="UniProtKB-UniRule"/>
</dbReference>
<dbReference type="Pfam" id="PF07724">
    <property type="entry name" value="AAA_2"/>
    <property type="match status" value="1"/>
</dbReference>
<dbReference type="Gene3D" id="3.40.50.300">
    <property type="entry name" value="P-loop containing nucleotide triphosphate hydrolases"/>
    <property type="match status" value="2"/>
</dbReference>
<reference evidence="9" key="1">
    <citation type="submission" date="2020-08" db="EMBL/GenBank/DDBJ databases">
        <title>Genome public.</title>
        <authorList>
            <person name="Liu C."/>
            <person name="Sun Q."/>
        </authorList>
    </citation>
    <scope>NUCLEOTIDE SEQUENCE</scope>
    <source>
        <strain evidence="9">BX12</strain>
    </source>
</reference>
<keyword evidence="9" id="KW-0378">Hydrolase</keyword>
<dbReference type="CDD" id="cd19498">
    <property type="entry name" value="RecA-like_HslU"/>
    <property type="match status" value="1"/>
</dbReference>
<comment type="subunit">
    <text evidence="5">A double ring-shaped homohexamer of HslV is capped on each side by a ring-shaped HslU homohexamer. The assembly of the HslU/HslV complex is dependent on binding of ATP.</text>
</comment>
<dbReference type="Proteomes" id="UP000602647">
    <property type="component" value="Unassembled WGS sequence"/>
</dbReference>
<evidence type="ECO:0000313" key="9">
    <source>
        <dbReference type="EMBL" id="MBC6680321.1"/>
    </source>
</evidence>
<feature type="compositionally biased region" description="Low complexity" evidence="6">
    <location>
        <begin position="168"/>
        <end position="185"/>
    </location>
</feature>
<keyword evidence="2 5" id="KW-0547">Nucleotide-binding</keyword>
<dbReference type="InterPro" id="IPR003593">
    <property type="entry name" value="AAA+_ATPase"/>
</dbReference>
<accession>A0A923SR58</accession>
<dbReference type="EMBL" id="JACRYT010000011">
    <property type="protein sequence ID" value="MBC6680321.1"/>
    <property type="molecule type" value="Genomic_DNA"/>
</dbReference>
<evidence type="ECO:0000256" key="1">
    <source>
        <dbReference type="ARBA" id="ARBA00009771"/>
    </source>
</evidence>
<comment type="caution">
    <text evidence="9">The sequence shown here is derived from an EMBL/GenBank/DDBJ whole genome shotgun (WGS) entry which is preliminary data.</text>
</comment>
<dbReference type="PANTHER" id="PTHR48102">
    <property type="entry name" value="ATP-DEPENDENT CLP PROTEASE ATP-BINDING SUBUNIT CLPX-LIKE, MITOCHONDRIAL-RELATED"/>
    <property type="match status" value="1"/>
</dbReference>
<dbReference type="InterPro" id="IPR050052">
    <property type="entry name" value="ATP-dep_Clp_protease_ClpX"/>
</dbReference>
<keyword evidence="10" id="KW-1185">Reference proteome</keyword>
<feature type="domain" description="Clp ATPase C-terminal" evidence="8">
    <location>
        <begin position="374"/>
        <end position="468"/>
    </location>
</feature>
<evidence type="ECO:0000259" key="8">
    <source>
        <dbReference type="SMART" id="SM01086"/>
    </source>
</evidence>
<evidence type="ECO:0000259" key="7">
    <source>
        <dbReference type="SMART" id="SM00382"/>
    </source>
</evidence>
<feature type="binding site" evidence="5">
    <location>
        <position position="360"/>
    </location>
    <ligand>
        <name>ATP</name>
        <dbReference type="ChEBI" id="CHEBI:30616"/>
    </ligand>
</feature>
<proteinExistence type="inferred from homology"/>
<dbReference type="InterPro" id="IPR003959">
    <property type="entry name" value="ATPase_AAA_core"/>
</dbReference>
<dbReference type="GO" id="GO:0009376">
    <property type="term" value="C:HslUV protease complex"/>
    <property type="evidence" value="ECO:0007669"/>
    <property type="project" value="UniProtKB-UniRule"/>
</dbReference>
<feature type="binding site" evidence="5">
    <location>
        <position position="294"/>
    </location>
    <ligand>
        <name>ATP</name>
        <dbReference type="ChEBI" id="CHEBI:30616"/>
    </ligand>
</feature>
<dbReference type="GO" id="GO:0016887">
    <property type="term" value="F:ATP hydrolysis activity"/>
    <property type="evidence" value="ECO:0007669"/>
    <property type="project" value="InterPro"/>
</dbReference>
<feature type="binding site" evidence="5">
    <location>
        <begin position="64"/>
        <end position="69"/>
    </location>
    <ligand>
        <name>ATP</name>
        <dbReference type="ChEBI" id="CHEBI:30616"/>
    </ligand>
</feature>
<keyword evidence="9" id="KW-0645">Protease</keyword>
<keyword evidence="5" id="KW-0963">Cytoplasm</keyword>
<evidence type="ECO:0000313" key="10">
    <source>
        <dbReference type="Proteomes" id="UP000602647"/>
    </source>
</evidence>
<dbReference type="Gene3D" id="1.10.8.60">
    <property type="match status" value="1"/>
</dbReference>
<dbReference type="NCBIfam" id="TIGR00390">
    <property type="entry name" value="hslU"/>
    <property type="match status" value="1"/>
</dbReference>
<dbReference type="Pfam" id="PF10431">
    <property type="entry name" value="ClpB_D2-small"/>
    <property type="match status" value="1"/>
</dbReference>
<evidence type="ECO:0000256" key="5">
    <source>
        <dbReference type="HAMAP-Rule" id="MF_00249"/>
    </source>
</evidence>